<feature type="transmembrane region" description="Helical" evidence="1">
    <location>
        <begin position="447"/>
        <end position="464"/>
    </location>
</feature>
<reference evidence="2 3" key="1">
    <citation type="submission" date="2016-10" db="EMBL/GenBank/DDBJ databases">
        <authorList>
            <person name="de Groot N.N."/>
        </authorList>
    </citation>
    <scope>NUCLEOTIDE SEQUENCE [LARGE SCALE GENOMIC DNA]</scope>
    <source>
        <strain evidence="2 3">DSM 1736</strain>
    </source>
</reference>
<proteinExistence type="predicted"/>
<sequence length="465" mass="48165">MPVEITALHWTFSLFIVLIMAAMLLRRDSSLLCITGVFILGCFATASLSQAVIGVFNSFVYAVSELAGTILVISIIVAMGKVLSGTGINECMAAPFARIIRSPGMAYWLTGGFMMGVSWFFWPSPAVALMGAVLLPVGRRVGLPAIGMAMAMNLFGHGIALSGDWVIQAAPKLTADAAGIPVQDVVSASLPLVLVMGLVTVSVAYLMLRRDMANGSLVVEAAEKNTAGVRLSQMDFALGDRLKKLLAAVIPLLFAIDVAVMYKLNLRGSDATALIGGTAIFILVLIALLSHRGRVLEQTTTYLVEGFTFGMTVFGPIIPIAAFFYLGDDGFLAIFGPALPAGSNGLVNDLGMLLAQSVPINAAVGAFTITIVGMITGLDGSGFSGISLVGSLAKLFSVSTGSGIATMTALGQIAAIFTGGGTLIPWSVIAVAAICNVSPFELARRNLLPVLSGLLAMAVAGALLI</sequence>
<keyword evidence="3" id="KW-1185">Reference proteome</keyword>
<feature type="transmembrane region" description="Helical" evidence="1">
    <location>
        <begin position="104"/>
        <end position="122"/>
    </location>
</feature>
<feature type="transmembrane region" description="Helical" evidence="1">
    <location>
        <begin position="188"/>
        <end position="208"/>
    </location>
</feature>
<evidence type="ECO:0008006" key="4">
    <source>
        <dbReference type="Google" id="ProtNLM"/>
    </source>
</evidence>
<dbReference type="RefSeq" id="WP_092072535.1">
    <property type="nucleotide sequence ID" value="NZ_FNHB01000004.1"/>
</dbReference>
<keyword evidence="1" id="KW-0472">Membrane</keyword>
<name>A0A1G9T771_9FIRM</name>
<keyword evidence="1" id="KW-0812">Transmembrane</keyword>
<gene>
    <name evidence="2" type="ORF">SAMN04488502_104234</name>
</gene>
<feature type="transmembrane region" description="Helical" evidence="1">
    <location>
        <begin position="358"/>
        <end position="378"/>
    </location>
</feature>
<dbReference type="AlphaFoldDB" id="A0A1G9T771"/>
<feature type="transmembrane region" description="Helical" evidence="1">
    <location>
        <begin position="6"/>
        <end position="25"/>
    </location>
</feature>
<feature type="transmembrane region" description="Helical" evidence="1">
    <location>
        <begin position="32"/>
        <end position="53"/>
    </location>
</feature>
<dbReference type="STRING" id="146817.SAMN04488502_104234"/>
<dbReference type="Proteomes" id="UP000214880">
    <property type="component" value="Unassembled WGS sequence"/>
</dbReference>
<evidence type="ECO:0000313" key="3">
    <source>
        <dbReference type="Proteomes" id="UP000214880"/>
    </source>
</evidence>
<feature type="transmembrane region" description="Helical" evidence="1">
    <location>
        <begin position="245"/>
        <end position="265"/>
    </location>
</feature>
<evidence type="ECO:0000256" key="1">
    <source>
        <dbReference type="SAM" id="Phobius"/>
    </source>
</evidence>
<feature type="transmembrane region" description="Helical" evidence="1">
    <location>
        <begin position="385"/>
        <end position="407"/>
    </location>
</feature>
<protein>
    <recommendedName>
        <fullName evidence="4">H+/gluconate symporter</fullName>
    </recommendedName>
</protein>
<organism evidence="2 3">
    <name type="scientific">Dendrosporobacter quercicolus</name>
    <dbReference type="NCBI Taxonomy" id="146817"/>
    <lineage>
        <taxon>Bacteria</taxon>
        <taxon>Bacillati</taxon>
        <taxon>Bacillota</taxon>
        <taxon>Negativicutes</taxon>
        <taxon>Selenomonadales</taxon>
        <taxon>Sporomusaceae</taxon>
        <taxon>Dendrosporobacter</taxon>
    </lineage>
</organism>
<accession>A0A1G9T771</accession>
<evidence type="ECO:0000313" key="2">
    <source>
        <dbReference type="EMBL" id="SDM43496.1"/>
    </source>
</evidence>
<dbReference type="OrthoDB" id="8641791at2"/>
<feature type="transmembrane region" description="Helical" evidence="1">
    <location>
        <begin position="302"/>
        <end position="326"/>
    </location>
</feature>
<feature type="transmembrane region" description="Helical" evidence="1">
    <location>
        <begin position="59"/>
        <end position="83"/>
    </location>
</feature>
<keyword evidence="1" id="KW-1133">Transmembrane helix</keyword>
<feature type="transmembrane region" description="Helical" evidence="1">
    <location>
        <begin position="413"/>
        <end position="435"/>
    </location>
</feature>
<feature type="transmembrane region" description="Helical" evidence="1">
    <location>
        <begin position="271"/>
        <end position="290"/>
    </location>
</feature>
<dbReference type="EMBL" id="FNHB01000004">
    <property type="protein sequence ID" value="SDM43496.1"/>
    <property type="molecule type" value="Genomic_DNA"/>
</dbReference>